<evidence type="ECO:0000256" key="1">
    <source>
        <dbReference type="ARBA" id="ARBA00009480"/>
    </source>
</evidence>
<feature type="compositionally biased region" description="Acidic residues" evidence="2">
    <location>
        <begin position="366"/>
        <end position="376"/>
    </location>
</feature>
<dbReference type="EMBL" id="JAPDRL010000004">
    <property type="protein sequence ID" value="KAJ9669133.1"/>
    <property type="molecule type" value="Genomic_DNA"/>
</dbReference>
<dbReference type="InterPro" id="IPR000727">
    <property type="entry name" value="T_SNARE_dom"/>
</dbReference>
<dbReference type="Gene3D" id="1.20.5.110">
    <property type="match status" value="2"/>
</dbReference>
<dbReference type="PANTHER" id="PTHR19305:SF9">
    <property type="entry name" value="SYNAPTOSOMAL-ASSOCIATED PROTEIN 29"/>
    <property type="match status" value="1"/>
</dbReference>
<dbReference type="PANTHER" id="PTHR19305">
    <property type="entry name" value="SYNAPTOSOMAL ASSOCIATED PROTEIN"/>
    <property type="match status" value="1"/>
</dbReference>
<organism evidence="4 5">
    <name type="scientific">Coniosporium apollinis</name>
    <dbReference type="NCBI Taxonomy" id="61459"/>
    <lineage>
        <taxon>Eukaryota</taxon>
        <taxon>Fungi</taxon>
        <taxon>Dikarya</taxon>
        <taxon>Ascomycota</taxon>
        <taxon>Pezizomycotina</taxon>
        <taxon>Dothideomycetes</taxon>
        <taxon>Dothideomycetes incertae sedis</taxon>
        <taxon>Coniosporium</taxon>
    </lineage>
</organism>
<feature type="compositionally biased region" description="Pro residues" evidence="2">
    <location>
        <begin position="332"/>
        <end position="341"/>
    </location>
</feature>
<evidence type="ECO:0000256" key="2">
    <source>
        <dbReference type="SAM" id="MobiDB-lite"/>
    </source>
</evidence>
<feature type="compositionally biased region" description="Basic and acidic residues" evidence="2">
    <location>
        <begin position="268"/>
        <end position="291"/>
    </location>
</feature>
<feature type="region of interest" description="Disordered" evidence="2">
    <location>
        <begin position="219"/>
        <end position="241"/>
    </location>
</feature>
<comment type="similarity">
    <text evidence="1">Belongs to the SNAP-25 family.</text>
</comment>
<dbReference type="Proteomes" id="UP001172684">
    <property type="component" value="Unassembled WGS sequence"/>
</dbReference>
<feature type="compositionally biased region" description="Low complexity" evidence="2">
    <location>
        <begin position="292"/>
        <end position="303"/>
    </location>
</feature>
<comment type="caution">
    <text evidence="4">The sequence shown here is derived from an EMBL/GenBank/DDBJ whole genome shotgun (WGS) entry which is preliminary data.</text>
</comment>
<keyword evidence="5" id="KW-1185">Reference proteome</keyword>
<feature type="domain" description="T-SNARE coiled-coil homology" evidence="3">
    <location>
        <begin position="373"/>
        <end position="435"/>
    </location>
</feature>
<feature type="compositionally biased region" description="Gly residues" evidence="2">
    <location>
        <begin position="164"/>
        <end position="179"/>
    </location>
</feature>
<accession>A0ABQ9P4C2</accession>
<dbReference type="SMART" id="SM00397">
    <property type="entry name" value="t_SNARE"/>
    <property type="match status" value="1"/>
</dbReference>
<reference evidence="4" key="1">
    <citation type="submission" date="2022-10" db="EMBL/GenBank/DDBJ databases">
        <title>Culturing micro-colonial fungi from biological soil crusts in the Mojave desert and describing Neophaeococcomyces mojavensis, and introducing the new genera and species Taxawa tesnikishii.</title>
        <authorList>
            <person name="Kurbessoian T."/>
            <person name="Stajich J.E."/>
        </authorList>
    </citation>
    <scope>NUCLEOTIDE SEQUENCE</scope>
    <source>
        <strain evidence="4">TK_1</strain>
    </source>
</reference>
<feature type="region of interest" description="Disordered" evidence="2">
    <location>
        <begin position="1"/>
        <end position="198"/>
    </location>
</feature>
<evidence type="ECO:0000259" key="3">
    <source>
        <dbReference type="PROSITE" id="PS50192"/>
    </source>
</evidence>
<name>A0ABQ9P4C2_9PEZI</name>
<proteinExistence type="inferred from homology"/>
<gene>
    <name evidence="4" type="primary">SEC9</name>
    <name evidence="4" type="ORF">H2201_000959</name>
</gene>
<evidence type="ECO:0000313" key="5">
    <source>
        <dbReference type="Proteomes" id="UP001172684"/>
    </source>
</evidence>
<evidence type="ECO:0000313" key="4">
    <source>
        <dbReference type="EMBL" id="KAJ9669133.1"/>
    </source>
</evidence>
<dbReference type="PROSITE" id="PS50192">
    <property type="entry name" value="T_SNARE"/>
    <property type="match status" value="1"/>
</dbReference>
<sequence length="436" mass="47410">MKKFGFGKKGSEAADDDTSTRNALFGSRSKSKDTKTAPASSNPYAQPQAGPDPYAQKAPQDYRQTSSPAPPPYNSNNGGMDPYRRDKSPVPPGGYSAGGTSQAAYGQNRYGSGANAAPATARPGGYGGFARADSQDTMSTDAGRQELFGGAQQRVQQREEQGGSTYGAGGAGQGYGGYGDRQLTAEEEEEEDVQATKQQIKFIKQQDVASTRNALRLAEEAEASGRDVSRNSRAANQNRIAEEKARELKHLNRSMWAMHVGNPFTKASRKEARDQGIMDTHRREREQRDATRAAAYASSSRQQEMSKDLREGPGAAQPSKASLAERAKCKPPDPGLPPPYELPFLYGKDLTLEIKLTNAPSPTDQFEADSDDDEMENEIDSNLDQLHGAAKRLNNLGRAMGTEIDAQNKTIARVTDKTDRVDDQIVMNRARLDRIH</sequence>
<dbReference type="CDD" id="cd15857">
    <property type="entry name" value="SNARE_SEC9C"/>
    <property type="match status" value="1"/>
</dbReference>
<feature type="region of interest" description="Disordered" evidence="2">
    <location>
        <begin position="357"/>
        <end position="376"/>
    </location>
</feature>
<feature type="compositionally biased region" description="Basic and acidic residues" evidence="2">
    <location>
        <begin position="219"/>
        <end position="230"/>
    </location>
</feature>
<protein>
    <submittedName>
        <fullName evidence="4">Protein transport protein S9 plasma membrane t-SNARE</fullName>
    </submittedName>
</protein>
<dbReference type="SUPFAM" id="SSF58038">
    <property type="entry name" value="SNARE fusion complex"/>
    <property type="match status" value="2"/>
</dbReference>
<feature type="region of interest" description="Disordered" evidence="2">
    <location>
        <begin position="259"/>
        <end position="342"/>
    </location>
</feature>